<dbReference type="RefSeq" id="WP_111323737.1">
    <property type="nucleotide sequence ID" value="NZ_BIFX01000003.1"/>
</dbReference>
<accession>A0A326U6J4</accession>
<dbReference type="OrthoDB" id="3480643at2"/>
<dbReference type="InterPro" id="IPR011990">
    <property type="entry name" value="TPR-like_helical_dom_sf"/>
</dbReference>
<evidence type="ECO:0000313" key="1">
    <source>
        <dbReference type="EMBL" id="PZW27991.1"/>
    </source>
</evidence>
<proteinExistence type="predicted"/>
<protein>
    <submittedName>
        <fullName evidence="1">Uncharacterized protein</fullName>
    </submittedName>
</protein>
<name>A0A326U6J4_THEHA</name>
<keyword evidence="2" id="KW-1185">Reference proteome</keyword>
<dbReference type="SUPFAM" id="SSF48452">
    <property type="entry name" value="TPR-like"/>
    <property type="match status" value="1"/>
</dbReference>
<dbReference type="Proteomes" id="UP000248806">
    <property type="component" value="Unassembled WGS sequence"/>
</dbReference>
<comment type="caution">
    <text evidence="1">The sequence shown here is derived from an EMBL/GenBank/DDBJ whole genome shotgun (WGS) entry which is preliminary data.</text>
</comment>
<gene>
    <name evidence="1" type="ORF">EI42_03369</name>
</gene>
<dbReference type="Gene3D" id="1.25.40.10">
    <property type="entry name" value="Tetratricopeptide repeat domain"/>
    <property type="match status" value="1"/>
</dbReference>
<evidence type="ECO:0000313" key="2">
    <source>
        <dbReference type="Proteomes" id="UP000248806"/>
    </source>
</evidence>
<dbReference type="AlphaFoldDB" id="A0A326U6J4"/>
<sequence>MKLFCPEPSCRAENLPTADICARCGLPLKAYAQTLDYAARLFNRGLDLVQQHQLEQARECFAALVYWYPHDREARNALAMTCLMLNDLISATEHWQKVHEQAPSDSIANQGLALTTSWQKGPHLMNVLPESMPAQSGKGTRVVIVKKKRKKK</sequence>
<reference evidence="1 2" key="1">
    <citation type="submission" date="2018-06" db="EMBL/GenBank/DDBJ databases">
        <title>Genomic Encyclopedia of Archaeal and Bacterial Type Strains, Phase II (KMG-II): from individual species to whole genera.</title>
        <authorList>
            <person name="Goeker M."/>
        </authorList>
    </citation>
    <scope>NUCLEOTIDE SEQUENCE [LARGE SCALE GENOMIC DNA]</scope>
    <source>
        <strain evidence="1 2">ATCC BAA-1881</strain>
    </source>
</reference>
<organism evidence="1 2">
    <name type="scientific">Thermosporothrix hazakensis</name>
    <dbReference type="NCBI Taxonomy" id="644383"/>
    <lineage>
        <taxon>Bacteria</taxon>
        <taxon>Bacillati</taxon>
        <taxon>Chloroflexota</taxon>
        <taxon>Ktedonobacteria</taxon>
        <taxon>Ktedonobacterales</taxon>
        <taxon>Thermosporotrichaceae</taxon>
        <taxon>Thermosporothrix</taxon>
    </lineage>
</organism>
<dbReference type="EMBL" id="QKUF01000011">
    <property type="protein sequence ID" value="PZW27991.1"/>
    <property type="molecule type" value="Genomic_DNA"/>
</dbReference>